<dbReference type="Proteomes" id="UP000830967">
    <property type="component" value="Segment"/>
</dbReference>
<sequence>MTYSSTPHFTPKYPSYRGGEFTFTIIGLRA</sequence>
<name>A0AAE9HEA8_9CAUD</name>
<evidence type="ECO:0000313" key="2">
    <source>
        <dbReference type="Proteomes" id="UP000830967"/>
    </source>
</evidence>
<reference evidence="1" key="1">
    <citation type="submission" date="2022-03" db="EMBL/GenBank/DDBJ databases">
        <authorList>
            <person name="Ragab S."/>
            <person name="Abdelmoteleb M."/>
            <person name="El-Shibiny A."/>
        </authorList>
    </citation>
    <scope>NUCLEOTIDE SEQUENCE</scope>
</reference>
<organism evidence="1 2">
    <name type="scientific">Escherichia phage ZCEC13</name>
    <dbReference type="NCBI Taxonomy" id="2935866"/>
    <lineage>
        <taxon>Viruses</taxon>
        <taxon>Duplodnaviria</taxon>
        <taxon>Heunggongvirae</taxon>
        <taxon>Uroviricota</taxon>
        <taxon>Caudoviricetes</taxon>
        <taxon>Jameshumphriesvirinae</taxon>
        <taxon>Zewailvirus</taxon>
        <taxon>Zewailvirus ZCEC13</taxon>
    </lineage>
</organism>
<proteinExistence type="predicted"/>
<accession>A0AAE9HEA8</accession>
<evidence type="ECO:0000313" key="1">
    <source>
        <dbReference type="EMBL" id="UPU16098.1"/>
    </source>
</evidence>
<protein>
    <submittedName>
        <fullName evidence="1">Uncharacterized protein</fullName>
    </submittedName>
</protein>
<dbReference type="EMBL" id="ON086804">
    <property type="protein sequence ID" value="UPU16098.1"/>
    <property type="molecule type" value="Genomic_DNA"/>
</dbReference>
<keyword evidence="2" id="KW-1185">Reference proteome</keyword>